<keyword evidence="4 8" id="KW-0808">Transferase</keyword>
<dbReference type="EMBL" id="CABPSI010000001">
    <property type="protein sequence ID" value="VVD81325.1"/>
    <property type="molecule type" value="Genomic_DNA"/>
</dbReference>
<evidence type="ECO:0000313" key="9">
    <source>
        <dbReference type="Proteomes" id="UP000333828"/>
    </source>
</evidence>
<dbReference type="InterPro" id="IPR004614">
    <property type="entry name" value="P_AcTrfase"/>
</dbReference>
<dbReference type="InterPro" id="IPR050500">
    <property type="entry name" value="Phos_Acetyltrans/Butyryltrans"/>
</dbReference>
<dbReference type="InterPro" id="IPR042112">
    <property type="entry name" value="P_AcTrfase_dom2"/>
</dbReference>
<gene>
    <name evidence="8" type="ORF">PIN31115_01127</name>
</gene>
<dbReference type="NCBIfam" id="TIGR00651">
    <property type="entry name" value="pta"/>
    <property type="match status" value="1"/>
</dbReference>
<feature type="domain" description="Phosphate acetyl/butaryl transferase" evidence="7">
    <location>
        <begin position="40"/>
        <end position="361"/>
    </location>
</feature>
<name>A0A5E4T0J9_9BURK</name>
<evidence type="ECO:0000256" key="1">
    <source>
        <dbReference type="ARBA" id="ARBA00004989"/>
    </source>
</evidence>
<dbReference type="Gene3D" id="3.40.50.10750">
    <property type="entry name" value="Isocitrate/Isopropylmalate dehydrogenase-like"/>
    <property type="match status" value="1"/>
</dbReference>
<accession>A0A5E4T0J9</accession>
<evidence type="ECO:0000313" key="8">
    <source>
        <dbReference type="EMBL" id="VVD81325.1"/>
    </source>
</evidence>
<proteinExistence type="predicted"/>
<evidence type="ECO:0000256" key="6">
    <source>
        <dbReference type="ARBA" id="ARBA00031108"/>
    </source>
</evidence>
<dbReference type="InterPro" id="IPR042113">
    <property type="entry name" value="P_AcTrfase_dom1"/>
</dbReference>
<dbReference type="InterPro" id="IPR002505">
    <property type="entry name" value="PTA_PTB"/>
</dbReference>
<dbReference type="PANTHER" id="PTHR43356">
    <property type="entry name" value="PHOSPHATE ACETYLTRANSFERASE"/>
    <property type="match status" value="1"/>
</dbReference>
<evidence type="ECO:0000256" key="3">
    <source>
        <dbReference type="ARBA" id="ARBA00021528"/>
    </source>
</evidence>
<sequence length="381" mass="39933">MQGDSAPGSVGAGSAFFIPLAMSPCRHDGELLGFDIMKAMHRILDTARSAPQRIVLCESEDPRVLEAAGRATREGIARIVLVGDINKTLRAADAAGIDLAGMEVIDPATSPLADEFAQTWFAMREKKGITREQAAAEMRAPLGFANMMLRLGHADGSVAGAVNTTADVVRMAIQLVGVQPSFQLVSSFFLMMLCEPFHTMKGGLIFSDCALVVDPDAAQLAQIAMAAADSAQALLMESPRVAMLSFSTSGSARHAAVDKVVEATRLVKAARPQLAIDGDVQLDAAIVAEIAQRKVAHSQVEGHANTLIFPSLDAGNIGYKLAERIGGAKAIGPLLQGLNRPANDLSRGCSADDIYYVIGVTCVQAQAALARLASTATPVVA</sequence>
<dbReference type="NCBIfam" id="NF007233">
    <property type="entry name" value="PRK09653.1"/>
    <property type="match status" value="1"/>
</dbReference>
<dbReference type="GO" id="GO:0008959">
    <property type="term" value="F:phosphate acetyltransferase activity"/>
    <property type="evidence" value="ECO:0007669"/>
    <property type="project" value="UniProtKB-EC"/>
</dbReference>
<dbReference type="SUPFAM" id="SSF53659">
    <property type="entry name" value="Isocitrate/Isopropylmalate dehydrogenase-like"/>
    <property type="match status" value="1"/>
</dbReference>
<dbReference type="AlphaFoldDB" id="A0A5E4T0J9"/>
<comment type="pathway">
    <text evidence="1">Metabolic intermediate biosynthesis; acetyl-CoA biosynthesis; acetyl-CoA from acetate: step 2/2.</text>
</comment>
<dbReference type="PANTHER" id="PTHR43356:SF3">
    <property type="entry name" value="PHOSPHATE ACETYLTRANSFERASE"/>
    <property type="match status" value="1"/>
</dbReference>
<evidence type="ECO:0000256" key="4">
    <source>
        <dbReference type="ARBA" id="ARBA00022679"/>
    </source>
</evidence>
<dbReference type="EC" id="2.3.1.8" evidence="2"/>
<reference evidence="8 9" key="1">
    <citation type="submission" date="2019-08" db="EMBL/GenBank/DDBJ databases">
        <authorList>
            <person name="Peeters C."/>
        </authorList>
    </citation>
    <scope>NUCLEOTIDE SEQUENCE [LARGE SCALE GENOMIC DNA]</scope>
    <source>
        <strain evidence="8 9">LMG 31115</strain>
    </source>
</reference>
<evidence type="ECO:0000259" key="7">
    <source>
        <dbReference type="Pfam" id="PF01515"/>
    </source>
</evidence>
<keyword evidence="9" id="KW-1185">Reference proteome</keyword>
<evidence type="ECO:0000256" key="5">
    <source>
        <dbReference type="ARBA" id="ARBA00023315"/>
    </source>
</evidence>
<evidence type="ECO:0000256" key="2">
    <source>
        <dbReference type="ARBA" id="ARBA00012707"/>
    </source>
</evidence>
<dbReference type="Proteomes" id="UP000333828">
    <property type="component" value="Unassembled WGS sequence"/>
</dbReference>
<dbReference type="Gene3D" id="3.40.50.10950">
    <property type="match status" value="1"/>
</dbReference>
<protein>
    <recommendedName>
        <fullName evidence="3">Phosphate acetyltransferase</fullName>
        <ecNumber evidence="2">2.3.1.8</ecNumber>
    </recommendedName>
    <alternativeName>
        <fullName evidence="6">Phosphotransacetylase</fullName>
    </alternativeName>
</protein>
<organism evidence="8 9">
    <name type="scientific">Pandoraea iniqua</name>
    <dbReference type="NCBI Taxonomy" id="2508288"/>
    <lineage>
        <taxon>Bacteria</taxon>
        <taxon>Pseudomonadati</taxon>
        <taxon>Pseudomonadota</taxon>
        <taxon>Betaproteobacteria</taxon>
        <taxon>Burkholderiales</taxon>
        <taxon>Burkholderiaceae</taxon>
        <taxon>Pandoraea</taxon>
    </lineage>
</organism>
<dbReference type="Pfam" id="PF01515">
    <property type="entry name" value="PTA_PTB"/>
    <property type="match status" value="1"/>
</dbReference>
<keyword evidence="5" id="KW-0012">Acyltransferase</keyword>